<evidence type="ECO:0000313" key="2">
    <source>
        <dbReference type="Proteomes" id="UP000698963"/>
    </source>
</evidence>
<accession>A0A921AWP9</accession>
<dbReference type="InterPro" id="IPR038573">
    <property type="entry name" value="BrnT_sf"/>
</dbReference>
<dbReference type="Pfam" id="PF04365">
    <property type="entry name" value="BrnT_toxin"/>
    <property type="match status" value="1"/>
</dbReference>
<dbReference type="Gene3D" id="3.10.450.530">
    <property type="entry name" value="Ribonuclease toxin, BrnT, of type II toxin-antitoxin system"/>
    <property type="match status" value="1"/>
</dbReference>
<proteinExistence type="predicted"/>
<dbReference type="Proteomes" id="UP000698963">
    <property type="component" value="Unassembled WGS sequence"/>
</dbReference>
<protein>
    <submittedName>
        <fullName evidence="1">BrnT family toxin</fullName>
    </submittedName>
</protein>
<dbReference type="OrthoDB" id="9802417at2"/>
<gene>
    <name evidence="1" type="ORF">K8W16_07675</name>
</gene>
<reference evidence="1" key="1">
    <citation type="journal article" date="2021" name="PeerJ">
        <title>Extensive microbial diversity within the chicken gut microbiome revealed by metagenomics and culture.</title>
        <authorList>
            <person name="Gilroy R."/>
            <person name="Ravi A."/>
            <person name="Getino M."/>
            <person name="Pursley I."/>
            <person name="Horton D.L."/>
            <person name="Alikhan N.F."/>
            <person name="Baker D."/>
            <person name="Gharbi K."/>
            <person name="Hall N."/>
            <person name="Watson M."/>
            <person name="Adriaenssens E.M."/>
            <person name="Foster-Nyarko E."/>
            <person name="Jarju S."/>
            <person name="Secka A."/>
            <person name="Antonio M."/>
            <person name="Oren A."/>
            <person name="Chaudhuri R.R."/>
            <person name="La Ragione R."/>
            <person name="Hildebrand F."/>
            <person name="Pallen M.J."/>
        </authorList>
    </citation>
    <scope>NUCLEOTIDE SEQUENCE</scope>
    <source>
        <strain evidence="1">ChiGjej2B2-19336</strain>
    </source>
</reference>
<evidence type="ECO:0000313" key="1">
    <source>
        <dbReference type="EMBL" id="HJD97509.1"/>
    </source>
</evidence>
<dbReference type="RefSeq" id="WP_077072249.1">
    <property type="nucleotide sequence ID" value="NZ_CALUWX010000034.1"/>
</dbReference>
<reference evidence="1" key="2">
    <citation type="submission" date="2021-09" db="EMBL/GenBank/DDBJ databases">
        <authorList>
            <person name="Gilroy R."/>
        </authorList>
    </citation>
    <scope>NUCLEOTIDE SEQUENCE</scope>
    <source>
        <strain evidence="1">ChiGjej2B2-19336</strain>
    </source>
</reference>
<organism evidence="1 2">
    <name type="scientific">Mailhella massiliensis</name>
    <dbReference type="NCBI Taxonomy" id="1903261"/>
    <lineage>
        <taxon>Bacteria</taxon>
        <taxon>Pseudomonadati</taxon>
        <taxon>Thermodesulfobacteriota</taxon>
        <taxon>Desulfovibrionia</taxon>
        <taxon>Desulfovibrionales</taxon>
        <taxon>Desulfovibrionaceae</taxon>
        <taxon>Mailhella</taxon>
    </lineage>
</organism>
<name>A0A921AWP9_9BACT</name>
<dbReference type="AlphaFoldDB" id="A0A921AWP9"/>
<sequence>MQYEWDENKRRINLEKHGEDFADVVLLDWTSAIIQQDDRQDYGEVRYNAFLLRDDGRLMSLTFTLRGKNLRIISYRKANSRERKKYEAS</sequence>
<dbReference type="InterPro" id="IPR007460">
    <property type="entry name" value="BrnT_toxin"/>
</dbReference>
<comment type="caution">
    <text evidence="1">The sequence shown here is derived from an EMBL/GenBank/DDBJ whole genome shotgun (WGS) entry which is preliminary data.</text>
</comment>
<dbReference type="EMBL" id="DYZA01000154">
    <property type="protein sequence ID" value="HJD97509.1"/>
    <property type="molecule type" value="Genomic_DNA"/>
</dbReference>